<reference evidence="2" key="1">
    <citation type="submission" date="2025-08" db="UniProtKB">
        <authorList>
            <consortium name="RefSeq"/>
        </authorList>
    </citation>
    <scope>IDENTIFICATION</scope>
    <source>
        <tissue evidence="2">Total insect</tissue>
    </source>
</reference>
<dbReference type="KEGG" id="tpal:117646970"/>
<dbReference type="RefSeq" id="XP_034244275.1">
    <property type="nucleotide sequence ID" value="XM_034388384.1"/>
</dbReference>
<dbReference type="GeneID" id="117646970"/>
<protein>
    <submittedName>
        <fullName evidence="2">Uncharacterized protein LOC117646970</fullName>
    </submittedName>
</protein>
<proteinExistence type="predicted"/>
<evidence type="ECO:0000313" key="2">
    <source>
        <dbReference type="RefSeq" id="XP_034244275.1"/>
    </source>
</evidence>
<name>A0A6P8Z2M4_THRPL</name>
<sequence length="341" mass="39309">MLSMEEVMKYEVHGKPKPIRFRRSSKEYSRSFFDHWQKPLPFHSIFCKETDMNADANITKRKCPLEAGEEHTVASSSSHECMTRPCACPDPGKSKEMCVIKKVENWLLGKCLDPVETEDMDVDDIEVLPSMPKWPPNVNKRPELEEHAESSLPPSALLKEIEGALYPVYYLNARIIDIEPRQSELQFVRGHCQYYSCNATVTHINWAEAGPLTFGKLVRPYCPQCCQIRRKRYLNLFFHLVLVVEDNLGGITKIIIERNEAVHFFGLTVYRFLTDSKRRQKVKEMLENLLQASSAPRSAPVPGLTFDVRIMPIAQDKNEAVKFYMYGDNPPLFMLDKMSRS</sequence>
<dbReference type="Proteomes" id="UP000515158">
    <property type="component" value="Unplaced"/>
</dbReference>
<dbReference type="AlphaFoldDB" id="A0A6P8Z2M4"/>
<accession>A0A6P8Z2M4</accession>
<gene>
    <name evidence="2" type="primary">LOC117646970</name>
</gene>
<keyword evidence="1" id="KW-1185">Reference proteome</keyword>
<dbReference type="InParanoid" id="A0A6P8Z2M4"/>
<dbReference type="OrthoDB" id="8182673at2759"/>
<evidence type="ECO:0000313" key="1">
    <source>
        <dbReference type="Proteomes" id="UP000515158"/>
    </source>
</evidence>
<organism evidence="2">
    <name type="scientific">Thrips palmi</name>
    <name type="common">Melon thrips</name>
    <dbReference type="NCBI Taxonomy" id="161013"/>
    <lineage>
        <taxon>Eukaryota</taxon>
        <taxon>Metazoa</taxon>
        <taxon>Ecdysozoa</taxon>
        <taxon>Arthropoda</taxon>
        <taxon>Hexapoda</taxon>
        <taxon>Insecta</taxon>
        <taxon>Pterygota</taxon>
        <taxon>Neoptera</taxon>
        <taxon>Paraneoptera</taxon>
        <taxon>Thysanoptera</taxon>
        <taxon>Terebrantia</taxon>
        <taxon>Thripoidea</taxon>
        <taxon>Thripidae</taxon>
        <taxon>Thrips</taxon>
    </lineage>
</organism>